<name>W2RZY8_CYPE1</name>
<protein>
    <recommendedName>
        <fullName evidence="4">C6 transcription factor</fullName>
    </recommendedName>
</protein>
<dbReference type="InterPro" id="IPR053178">
    <property type="entry name" value="Osmoadaptation_assoc"/>
</dbReference>
<sequence>MKHNNHIIRLANLDLPGTSLALSMTTSTQNPRGSIRMTRSPGSRDSRSKRNATRVRKSDQSSGTDLLSVLPLNRQPTDHATDLAFRWKSWGDCLCPGEPIPYLCGEYLEVIPQRVGVNRAFDLGLECAIVSTVAFANRTQENYIKAYELNAKALIVMRDAMALERASKRYRTDVLLTTFLLYFAESLLNTYNASGRIHHEGGTRLLMEMTKHGTECDDDVIKIFWACVGREFLPAVLTGTDSVFDTPAWLQYSIPPFAHPNYPQPEFVDRYNKERYIRLPRLIRLIRELRHASHDHNLRKDVLALAKDLYQENLEDWVEQLFVLGLIWWKPTSGSAPSDASSRICHTAQLGFASSRIFMRFTAYYELRCLICGCILTLCDLSADSRSPLISGFDASAVAEQDTYAARQIAACEEWALEDASPLRFRVMWLFMPVLYALGSWQRLTLRANNNGQQQQQQQEKLAHGMEQWSLNFIRAFEGRWGGRPWTPATIKHFHRVLIGGDL</sequence>
<dbReference type="PANTHER" id="PTHR38111:SF2">
    <property type="entry name" value="FINGER DOMAIN PROTEIN, PUTATIVE (AFU_ORTHOLOGUE AFUA_1G01560)-RELATED"/>
    <property type="match status" value="1"/>
</dbReference>
<dbReference type="RefSeq" id="XP_008715773.1">
    <property type="nucleotide sequence ID" value="XM_008717551.1"/>
</dbReference>
<dbReference type="GeneID" id="19970538"/>
<dbReference type="EMBL" id="KB822719">
    <property type="protein sequence ID" value="ETN41264.1"/>
    <property type="molecule type" value="Genomic_DNA"/>
</dbReference>
<evidence type="ECO:0000313" key="2">
    <source>
        <dbReference type="EMBL" id="ETN41264.1"/>
    </source>
</evidence>
<evidence type="ECO:0000256" key="1">
    <source>
        <dbReference type="SAM" id="MobiDB-lite"/>
    </source>
</evidence>
<dbReference type="AlphaFoldDB" id="W2RZY8"/>
<keyword evidence="3" id="KW-1185">Reference proteome</keyword>
<accession>W2RZY8</accession>
<feature type="compositionally biased region" description="Polar residues" evidence="1">
    <location>
        <begin position="23"/>
        <end position="32"/>
    </location>
</feature>
<dbReference type="InParanoid" id="W2RZY8"/>
<reference evidence="2 3" key="1">
    <citation type="submission" date="2013-03" db="EMBL/GenBank/DDBJ databases">
        <title>The Genome Sequence of Phialophora europaea CBS 101466.</title>
        <authorList>
            <consortium name="The Broad Institute Genomics Platform"/>
            <person name="Cuomo C."/>
            <person name="de Hoog S."/>
            <person name="Gorbushina A."/>
            <person name="Walker B."/>
            <person name="Young S.K."/>
            <person name="Zeng Q."/>
            <person name="Gargeya S."/>
            <person name="Fitzgerald M."/>
            <person name="Haas B."/>
            <person name="Abouelleil A."/>
            <person name="Allen A.W."/>
            <person name="Alvarado L."/>
            <person name="Arachchi H.M."/>
            <person name="Berlin A.M."/>
            <person name="Chapman S.B."/>
            <person name="Gainer-Dewar J."/>
            <person name="Goldberg J."/>
            <person name="Griggs A."/>
            <person name="Gujja S."/>
            <person name="Hansen M."/>
            <person name="Howarth C."/>
            <person name="Imamovic A."/>
            <person name="Ireland A."/>
            <person name="Larimer J."/>
            <person name="McCowan C."/>
            <person name="Murphy C."/>
            <person name="Pearson M."/>
            <person name="Poon T.W."/>
            <person name="Priest M."/>
            <person name="Roberts A."/>
            <person name="Saif S."/>
            <person name="Shea T."/>
            <person name="Sisk P."/>
            <person name="Sykes S."/>
            <person name="Wortman J."/>
            <person name="Nusbaum C."/>
            <person name="Birren B."/>
        </authorList>
    </citation>
    <scope>NUCLEOTIDE SEQUENCE [LARGE SCALE GENOMIC DNA]</scope>
    <source>
        <strain evidence="2 3">CBS 101466</strain>
    </source>
</reference>
<feature type="region of interest" description="Disordered" evidence="1">
    <location>
        <begin position="23"/>
        <end position="63"/>
    </location>
</feature>
<dbReference type="HOGENOM" id="CLU_541869_0_0_1"/>
<evidence type="ECO:0000313" key="3">
    <source>
        <dbReference type="Proteomes" id="UP000030752"/>
    </source>
</evidence>
<gene>
    <name evidence="2" type="ORF">HMPREF1541_03199</name>
</gene>
<dbReference type="PANTHER" id="PTHR38111">
    <property type="entry name" value="ZN(2)-C6 FUNGAL-TYPE DOMAIN-CONTAINING PROTEIN-RELATED"/>
    <property type="match status" value="1"/>
</dbReference>
<proteinExistence type="predicted"/>
<organism evidence="2 3">
    <name type="scientific">Cyphellophora europaea (strain CBS 101466)</name>
    <name type="common">Phialophora europaea</name>
    <dbReference type="NCBI Taxonomy" id="1220924"/>
    <lineage>
        <taxon>Eukaryota</taxon>
        <taxon>Fungi</taxon>
        <taxon>Dikarya</taxon>
        <taxon>Ascomycota</taxon>
        <taxon>Pezizomycotina</taxon>
        <taxon>Eurotiomycetes</taxon>
        <taxon>Chaetothyriomycetidae</taxon>
        <taxon>Chaetothyriales</taxon>
        <taxon>Cyphellophoraceae</taxon>
        <taxon>Cyphellophora</taxon>
    </lineage>
</organism>
<evidence type="ECO:0008006" key="4">
    <source>
        <dbReference type="Google" id="ProtNLM"/>
    </source>
</evidence>
<dbReference type="VEuPathDB" id="FungiDB:HMPREF1541_03199"/>
<dbReference type="OrthoDB" id="4159900at2759"/>
<dbReference type="eggNOG" id="ENOG502SVYU">
    <property type="taxonomic scope" value="Eukaryota"/>
</dbReference>
<dbReference type="Proteomes" id="UP000030752">
    <property type="component" value="Unassembled WGS sequence"/>
</dbReference>
<dbReference type="STRING" id="1220924.W2RZY8"/>